<reference evidence="2" key="1">
    <citation type="submission" date="2023-03" db="EMBL/GenBank/DDBJ databases">
        <authorList>
            <person name="Shen W."/>
            <person name="Cai J."/>
        </authorList>
    </citation>
    <scope>NUCLEOTIDE SEQUENCE</scope>
    <source>
        <strain evidence="2">P55-2</strain>
    </source>
</reference>
<dbReference type="RefSeq" id="WP_311928535.1">
    <property type="nucleotide sequence ID" value="NZ_JARPYT010000003.1"/>
</dbReference>
<evidence type="ECO:0000313" key="3">
    <source>
        <dbReference type="Proteomes" id="UP001245561"/>
    </source>
</evidence>
<dbReference type="EMBL" id="JARPYT010000003">
    <property type="protein sequence ID" value="MDT2636533.1"/>
    <property type="molecule type" value="Genomic_DNA"/>
</dbReference>
<accession>A0AAW8TIC4</accession>
<dbReference type="Proteomes" id="UP001245561">
    <property type="component" value="Unassembled WGS sequence"/>
</dbReference>
<evidence type="ECO:0000313" key="2">
    <source>
        <dbReference type="EMBL" id="MDT2636533.1"/>
    </source>
</evidence>
<evidence type="ECO:0008006" key="4">
    <source>
        <dbReference type="Google" id="ProtNLM"/>
    </source>
</evidence>
<gene>
    <name evidence="2" type="ORF">P7D36_03255</name>
</gene>
<name>A0AAW8TIC4_9ENTE</name>
<comment type="caution">
    <text evidence="2">The sequence shown here is derived from an EMBL/GenBank/DDBJ whole genome shotgun (WGS) entry which is preliminary data.</text>
</comment>
<keyword evidence="1" id="KW-0812">Transmembrane</keyword>
<sequence>MKRNLIIASILIGGIFSLLPLIAKLFIFTGLAVYLFFKYDEWSYNHDHNIGGAE</sequence>
<proteinExistence type="predicted"/>
<keyword evidence="1" id="KW-0472">Membrane</keyword>
<organism evidence="2 3">
    <name type="scientific">Enterococcus dongliensis</name>
    <dbReference type="NCBI Taxonomy" id="2559925"/>
    <lineage>
        <taxon>Bacteria</taxon>
        <taxon>Bacillati</taxon>
        <taxon>Bacillota</taxon>
        <taxon>Bacilli</taxon>
        <taxon>Lactobacillales</taxon>
        <taxon>Enterococcaceae</taxon>
        <taxon>Enterococcus</taxon>
    </lineage>
</organism>
<protein>
    <recommendedName>
        <fullName evidence="4">DUF2273 domain-containing protein</fullName>
    </recommendedName>
</protein>
<dbReference type="AlphaFoldDB" id="A0AAW8TIC4"/>
<keyword evidence="1" id="KW-1133">Transmembrane helix</keyword>
<feature type="transmembrane region" description="Helical" evidence="1">
    <location>
        <begin position="6"/>
        <end position="37"/>
    </location>
</feature>
<evidence type="ECO:0000256" key="1">
    <source>
        <dbReference type="SAM" id="Phobius"/>
    </source>
</evidence>